<name>A0AAU9XA31_9CNID</name>
<keyword evidence="1" id="KW-0732">Signal</keyword>
<accession>A0AAU9XA31</accession>
<proteinExistence type="predicted"/>
<comment type="caution">
    <text evidence="2">The sequence shown here is derived from an EMBL/GenBank/DDBJ whole genome shotgun (WGS) entry which is preliminary data.</text>
</comment>
<organism evidence="2 3">
    <name type="scientific">Pocillopora meandrina</name>
    <dbReference type="NCBI Taxonomy" id="46732"/>
    <lineage>
        <taxon>Eukaryota</taxon>
        <taxon>Metazoa</taxon>
        <taxon>Cnidaria</taxon>
        <taxon>Anthozoa</taxon>
        <taxon>Hexacorallia</taxon>
        <taxon>Scleractinia</taxon>
        <taxon>Astrocoeniina</taxon>
        <taxon>Pocilloporidae</taxon>
        <taxon>Pocillopora</taxon>
    </lineage>
</organism>
<sequence length="83" mass="9664">MRTLCVVVLASMIFVVASRVRYPKLPESLRKEQMTNYKIRMEGSEARNFLLKREPGCRDACWQNCEAENEREGFRSSCSHCCN</sequence>
<dbReference type="EMBL" id="CALNXJ010000035">
    <property type="protein sequence ID" value="CAH3141373.1"/>
    <property type="molecule type" value="Genomic_DNA"/>
</dbReference>
<evidence type="ECO:0000313" key="3">
    <source>
        <dbReference type="Proteomes" id="UP001159428"/>
    </source>
</evidence>
<evidence type="ECO:0000256" key="1">
    <source>
        <dbReference type="SAM" id="SignalP"/>
    </source>
</evidence>
<feature type="chain" id="PRO_5043505119" evidence="1">
    <location>
        <begin position="19"/>
        <end position="83"/>
    </location>
</feature>
<protein>
    <submittedName>
        <fullName evidence="2">Uncharacterized protein</fullName>
    </submittedName>
</protein>
<keyword evidence="3" id="KW-1185">Reference proteome</keyword>
<dbReference type="AlphaFoldDB" id="A0AAU9XA31"/>
<feature type="signal peptide" evidence="1">
    <location>
        <begin position="1"/>
        <end position="18"/>
    </location>
</feature>
<gene>
    <name evidence="2" type="ORF">PMEA_00019674</name>
</gene>
<reference evidence="2 3" key="1">
    <citation type="submission" date="2022-05" db="EMBL/GenBank/DDBJ databases">
        <authorList>
            <consortium name="Genoscope - CEA"/>
            <person name="William W."/>
        </authorList>
    </citation>
    <scope>NUCLEOTIDE SEQUENCE [LARGE SCALE GENOMIC DNA]</scope>
</reference>
<evidence type="ECO:0000313" key="2">
    <source>
        <dbReference type="EMBL" id="CAH3141373.1"/>
    </source>
</evidence>
<dbReference type="Proteomes" id="UP001159428">
    <property type="component" value="Unassembled WGS sequence"/>
</dbReference>